<comment type="subcellular location">
    <subcellularLocation>
        <location evidence="6">Cell membrane</location>
        <topology evidence="6">Multi-pass membrane protein</topology>
    </subcellularLocation>
    <subcellularLocation>
        <location evidence="1">Endomembrane system</location>
        <topology evidence="1">Multi-pass membrane protein</topology>
    </subcellularLocation>
    <subcellularLocation>
        <location evidence="7">Membrane</location>
        <topology evidence="7">Multi-pass membrane protein</topology>
    </subcellularLocation>
</comment>
<feature type="transmembrane region" description="Helical" evidence="6">
    <location>
        <begin position="32"/>
        <end position="51"/>
    </location>
</feature>
<comment type="subunit">
    <text evidence="6">NDH-1 is composed of 14 different subunits. Subunits NuoA, H, J, K, L, M, N constitute the membrane sector of the complex.</text>
</comment>
<keyword evidence="2" id="KW-0997">Cell inner membrane</keyword>
<reference evidence="9 10" key="1">
    <citation type="submission" date="2020-08" db="EMBL/GenBank/DDBJ databases">
        <title>Edaphobacter telluris sp. nov. and Acidobacterium dinghuensis sp. nov., two acidobacteria isolated from forest soil.</title>
        <authorList>
            <person name="Fu J."/>
            <person name="Qiu L."/>
        </authorList>
    </citation>
    <scope>NUCLEOTIDE SEQUENCE [LARGE SCALE GENOMIC DNA]</scope>
    <source>
        <strain evidence="9">4Y35</strain>
    </source>
</reference>
<comment type="catalytic activity">
    <reaction evidence="6">
        <text>a quinone + NADH + 5 H(+)(in) = a quinol + NAD(+) + 4 H(+)(out)</text>
        <dbReference type="Rhea" id="RHEA:57888"/>
        <dbReference type="ChEBI" id="CHEBI:15378"/>
        <dbReference type="ChEBI" id="CHEBI:24646"/>
        <dbReference type="ChEBI" id="CHEBI:57540"/>
        <dbReference type="ChEBI" id="CHEBI:57945"/>
        <dbReference type="ChEBI" id="CHEBI:132124"/>
    </reaction>
</comment>
<comment type="function">
    <text evidence="6">NDH-1 shuttles electrons from NADH, via FMN and iron-sulfur (Fe-S) centers, to quinones in the respiratory chain. The immediate electron acceptor for the enzyme in this species is believed to be ubiquinone. Couples the redox reaction to proton translocation (for every two electrons transferred, four hydrogen ions are translocated across the cytoplasmic membrane), and thus conserves the redox energy in a proton gradient.</text>
</comment>
<keyword evidence="6" id="KW-0813">Transport</keyword>
<dbReference type="GO" id="GO:0050136">
    <property type="term" value="F:NADH dehydrogenase (quinone) (non-electrogenic) activity"/>
    <property type="evidence" value="ECO:0007669"/>
    <property type="project" value="UniProtKB-UniRule"/>
</dbReference>
<evidence type="ECO:0000256" key="3">
    <source>
        <dbReference type="ARBA" id="ARBA00022692"/>
    </source>
</evidence>
<feature type="transmembrane region" description="Helical" evidence="6">
    <location>
        <begin position="320"/>
        <end position="340"/>
    </location>
</feature>
<name>A0A7G8BLN9_9BACT</name>
<feature type="transmembrane region" description="Helical" evidence="6">
    <location>
        <begin position="399"/>
        <end position="417"/>
    </location>
</feature>
<dbReference type="PRINTS" id="PR01434">
    <property type="entry name" value="NADHDHGNASE5"/>
</dbReference>
<feature type="transmembrane region" description="Helical" evidence="6">
    <location>
        <begin position="292"/>
        <end position="314"/>
    </location>
</feature>
<gene>
    <name evidence="6" type="primary">nuoN</name>
    <name evidence="9" type="ORF">H7849_05785</name>
</gene>
<dbReference type="GO" id="GO:0005886">
    <property type="term" value="C:plasma membrane"/>
    <property type="evidence" value="ECO:0007669"/>
    <property type="project" value="UniProtKB-SubCell"/>
</dbReference>
<dbReference type="Proteomes" id="UP000515312">
    <property type="component" value="Chromosome"/>
</dbReference>
<evidence type="ECO:0000313" key="10">
    <source>
        <dbReference type="Proteomes" id="UP000515312"/>
    </source>
</evidence>
<dbReference type="GO" id="GO:0042773">
    <property type="term" value="P:ATP synthesis coupled electron transport"/>
    <property type="evidence" value="ECO:0007669"/>
    <property type="project" value="InterPro"/>
</dbReference>
<dbReference type="PANTHER" id="PTHR22773">
    <property type="entry name" value="NADH DEHYDROGENASE"/>
    <property type="match status" value="1"/>
</dbReference>
<evidence type="ECO:0000259" key="8">
    <source>
        <dbReference type="Pfam" id="PF00361"/>
    </source>
</evidence>
<dbReference type="EC" id="7.1.1.-" evidence="6"/>
<dbReference type="GO" id="GO:0008137">
    <property type="term" value="F:NADH dehydrogenase (ubiquinone) activity"/>
    <property type="evidence" value="ECO:0007669"/>
    <property type="project" value="InterPro"/>
</dbReference>
<protein>
    <recommendedName>
        <fullName evidence="6">NADH-quinone oxidoreductase subunit N</fullName>
        <ecNumber evidence="6">7.1.1.-</ecNumber>
    </recommendedName>
    <alternativeName>
        <fullName evidence="6">NADH dehydrogenase I subunit N</fullName>
    </alternativeName>
    <alternativeName>
        <fullName evidence="6">NDH-1 subunit N</fullName>
    </alternativeName>
</protein>
<dbReference type="AlphaFoldDB" id="A0A7G8BLN9"/>
<keyword evidence="10" id="KW-1185">Reference proteome</keyword>
<dbReference type="GO" id="GO:0012505">
    <property type="term" value="C:endomembrane system"/>
    <property type="evidence" value="ECO:0007669"/>
    <property type="project" value="UniProtKB-SubCell"/>
</dbReference>
<feature type="transmembrane region" description="Helical" evidence="6">
    <location>
        <begin position="71"/>
        <end position="90"/>
    </location>
</feature>
<dbReference type="NCBIfam" id="TIGR01770">
    <property type="entry name" value="NDH_I_N"/>
    <property type="match status" value="1"/>
</dbReference>
<feature type="transmembrane region" description="Helical" evidence="6">
    <location>
        <begin position="154"/>
        <end position="175"/>
    </location>
</feature>
<dbReference type="HAMAP" id="MF_00445">
    <property type="entry name" value="NDH1_NuoN_1"/>
    <property type="match status" value="1"/>
</dbReference>
<feature type="transmembrane region" description="Helical" evidence="6">
    <location>
        <begin position="259"/>
        <end position="285"/>
    </location>
</feature>
<evidence type="ECO:0000256" key="4">
    <source>
        <dbReference type="ARBA" id="ARBA00022989"/>
    </source>
</evidence>
<keyword evidence="6" id="KW-0520">NAD</keyword>
<evidence type="ECO:0000256" key="7">
    <source>
        <dbReference type="RuleBase" id="RU000320"/>
    </source>
</evidence>
<keyword evidence="6" id="KW-1278">Translocase</keyword>
<evidence type="ECO:0000256" key="1">
    <source>
        <dbReference type="ARBA" id="ARBA00004127"/>
    </source>
</evidence>
<dbReference type="InterPro" id="IPR010096">
    <property type="entry name" value="NADH-Q_OxRdtase_suN/2"/>
</dbReference>
<evidence type="ECO:0000256" key="6">
    <source>
        <dbReference type="HAMAP-Rule" id="MF_00445"/>
    </source>
</evidence>
<evidence type="ECO:0000313" key="9">
    <source>
        <dbReference type="EMBL" id="QNI33459.1"/>
    </source>
</evidence>
<feature type="transmembrane region" description="Helical" evidence="6">
    <location>
        <begin position="102"/>
        <end position="119"/>
    </location>
</feature>
<evidence type="ECO:0000256" key="2">
    <source>
        <dbReference type="ARBA" id="ARBA00022519"/>
    </source>
</evidence>
<sequence>MNAHLAVSLPLMLMSATALAVMLAIAVKRNHLAAAGITLIGLGASFFSLLVAASSIPQQLGRLLIFDSYSLLYMALLLCAAAFVVLLSYNYLEQRHEHREEFYILILLATTGAMVLVASRHFISLFLGLELLSVSLYALISYTRSETISIEAGIKYLVLAASSSSVLLFGLALIYEESGSMDLSQLATTLNHTATFPLIAGLMLAFTGIGFKLAVVPFHLWTPDVYEGAPLPVTAFIATVSKGGMFALILRWLHLQNTGLAGTVGVVLSIIAIASMLTGNLLALTQTNIKRILAYSSIAHMGYALVALIAGGTLGAPAATYYLAAYFTTILGAFGVMTILSGPEGEAASIDDYRGLFWRRPILAAAFTAMLLSLAGIPLTAGFLGKFYVIAAGASQSRWVLLFTLIVSSTIGLFYYLRILAAMYAKTSQIIPQRTTMPVPATVALAVLTGLIFLLGLYPAPLWNAIVSAARTLG</sequence>
<feature type="transmembrane region" description="Helical" evidence="6">
    <location>
        <begin position="361"/>
        <end position="379"/>
    </location>
</feature>
<feature type="transmembrane region" description="Helical" evidence="6">
    <location>
        <begin position="195"/>
        <end position="221"/>
    </location>
</feature>
<feature type="transmembrane region" description="Helical" evidence="6">
    <location>
        <begin position="438"/>
        <end position="458"/>
    </location>
</feature>
<dbReference type="KEGG" id="adin:H7849_05785"/>
<dbReference type="InterPro" id="IPR001750">
    <property type="entry name" value="ND/Mrp_TM"/>
</dbReference>
<comment type="similarity">
    <text evidence="6">Belongs to the complex I subunit 2 family.</text>
</comment>
<keyword evidence="6" id="KW-0830">Ubiquinone</keyword>
<keyword evidence="4 6" id="KW-1133">Transmembrane helix</keyword>
<keyword evidence="3 6" id="KW-0812">Transmembrane</keyword>
<feature type="transmembrane region" description="Helical" evidence="6">
    <location>
        <begin position="125"/>
        <end position="142"/>
    </location>
</feature>
<keyword evidence="5 6" id="KW-0472">Membrane</keyword>
<dbReference type="GO" id="GO:0048038">
    <property type="term" value="F:quinone binding"/>
    <property type="evidence" value="ECO:0007669"/>
    <property type="project" value="UniProtKB-KW"/>
</dbReference>
<dbReference type="EMBL" id="CP060394">
    <property type="protein sequence ID" value="QNI33459.1"/>
    <property type="molecule type" value="Genomic_DNA"/>
</dbReference>
<dbReference type="Pfam" id="PF00361">
    <property type="entry name" value="Proton_antipo_M"/>
    <property type="match status" value="1"/>
</dbReference>
<keyword evidence="6" id="KW-1003">Cell membrane</keyword>
<accession>A0A7G8BLN9</accession>
<feature type="transmembrane region" description="Helical" evidence="6">
    <location>
        <begin position="6"/>
        <end position="25"/>
    </location>
</feature>
<feature type="domain" description="NADH:quinone oxidoreductase/Mrp antiporter transmembrane" evidence="8">
    <location>
        <begin position="119"/>
        <end position="411"/>
    </location>
</feature>
<keyword evidence="6" id="KW-0874">Quinone</keyword>
<proteinExistence type="inferred from homology"/>
<feature type="transmembrane region" description="Helical" evidence="6">
    <location>
        <begin position="233"/>
        <end position="253"/>
    </location>
</feature>
<evidence type="ECO:0000256" key="5">
    <source>
        <dbReference type="ARBA" id="ARBA00023136"/>
    </source>
</evidence>
<organism evidence="9 10">
    <name type="scientific">Alloacidobacterium dinghuense</name>
    <dbReference type="NCBI Taxonomy" id="2763107"/>
    <lineage>
        <taxon>Bacteria</taxon>
        <taxon>Pseudomonadati</taxon>
        <taxon>Acidobacteriota</taxon>
        <taxon>Terriglobia</taxon>
        <taxon>Terriglobales</taxon>
        <taxon>Acidobacteriaceae</taxon>
        <taxon>Alloacidobacterium</taxon>
    </lineage>
</organism>
<dbReference type="RefSeq" id="WP_186744904.1">
    <property type="nucleotide sequence ID" value="NZ_CP060394.1"/>
</dbReference>